<dbReference type="EMBL" id="PPHD01005233">
    <property type="protein sequence ID" value="POI32677.1"/>
    <property type="molecule type" value="Genomic_DNA"/>
</dbReference>
<organism evidence="8 9">
    <name type="scientific">Bambusicola thoracicus</name>
    <name type="common">Chinese bamboo-partridge</name>
    <name type="synonym">Perdix thoracica</name>
    <dbReference type="NCBI Taxonomy" id="9083"/>
    <lineage>
        <taxon>Eukaryota</taxon>
        <taxon>Metazoa</taxon>
        <taxon>Chordata</taxon>
        <taxon>Craniata</taxon>
        <taxon>Vertebrata</taxon>
        <taxon>Euteleostomi</taxon>
        <taxon>Archelosauria</taxon>
        <taxon>Archosauria</taxon>
        <taxon>Dinosauria</taxon>
        <taxon>Saurischia</taxon>
        <taxon>Theropoda</taxon>
        <taxon>Coelurosauria</taxon>
        <taxon>Aves</taxon>
        <taxon>Neognathae</taxon>
        <taxon>Galloanserae</taxon>
        <taxon>Galliformes</taxon>
        <taxon>Phasianidae</taxon>
        <taxon>Perdicinae</taxon>
        <taxon>Bambusicola</taxon>
    </lineage>
</organism>
<evidence type="ECO:0000256" key="4">
    <source>
        <dbReference type="SAM" id="MobiDB-lite"/>
    </source>
</evidence>
<evidence type="ECO:0000256" key="3">
    <source>
        <dbReference type="PROSITE-ProRule" id="PRU00168"/>
    </source>
</evidence>
<dbReference type="InterPro" id="IPR036964">
    <property type="entry name" value="RASGEF_cat_dom_sf"/>
</dbReference>
<dbReference type="AlphaFoldDB" id="A0A2P4T8K4"/>
<proteinExistence type="predicted"/>
<dbReference type="CDD" id="cd06224">
    <property type="entry name" value="REM"/>
    <property type="match status" value="1"/>
</dbReference>
<dbReference type="InterPro" id="IPR000651">
    <property type="entry name" value="Ras-like_Gua-exchang_fac_N"/>
</dbReference>
<dbReference type="GO" id="GO:0043025">
    <property type="term" value="C:neuronal cell body"/>
    <property type="evidence" value="ECO:0007669"/>
    <property type="project" value="TreeGrafter"/>
</dbReference>
<evidence type="ECO:0000256" key="1">
    <source>
        <dbReference type="ARBA" id="ARBA00022658"/>
    </source>
</evidence>
<dbReference type="SMART" id="SM00229">
    <property type="entry name" value="RasGEFN"/>
    <property type="match status" value="1"/>
</dbReference>
<accession>A0A2P4T8K4</accession>
<feature type="domain" description="KIND" evidence="7">
    <location>
        <begin position="12"/>
        <end position="94"/>
    </location>
</feature>
<feature type="non-terminal residue" evidence="8">
    <location>
        <position position="1"/>
    </location>
</feature>
<reference evidence="8 9" key="1">
    <citation type="submission" date="2018-01" db="EMBL/GenBank/DDBJ databases">
        <title>Comparison of the Chinese Bamboo Partridge and Red Junglefowl genome sequences highlights the importance of demography in genome evolution.</title>
        <authorList>
            <person name="Tiley G.P."/>
            <person name="Kimball R.T."/>
            <person name="Braun E.L."/>
            <person name="Burleigh J.G."/>
        </authorList>
    </citation>
    <scope>NUCLEOTIDE SEQUENCE [LARGE SCALE GENOMIC DNA]</scope>
    <source>
        <strain evidence="8">RTK389</strain>
        <tissue evidence="8">Blood</tissue>
    </source>
</reference>
<dbReference type="GO" id="GO:0005085">
    <property type="term" value="F:guanyl-nucleotide exchange factor activity"/>
    <property type="evidence" value="ECO:0007669"/>
    <property type="project" value="UniProtKB-KW"/>
</dbReference>
<dbReference type="InterPro" id="IPR029899">
    <property type="entry name" value="KNDC1"/>
</dbReference>
<dbReference type="SUPFAM" id="SSF48366">
    <property type="entry name" value="Ras GEF"/>
    <property type="match status" value="1"/>
</dbReference>
<dbReference type="PROSITE" id="PS50009">
    <property type="entry name" value="RASGEF_CAT"/>
    <property type="match status" value="1"/>
</dbReference>
<dbReference type="PROSITE" id="PS50212">
    <property type="entry name" value="RASGEF_NTER"/>
    <property type="match status" value="1"/>
</dbReference>
<keyword evidence="9" id="KW-1185">Reference proteome</keyword>
<evidence type="ECO:0000259" key="7">
    <source>
        <dbReference type="PROSITE" id="PS51377"/>
    </source>
</evidence>
<evidence type="ECO:0000256" key="2">
    <source>
        <dbReference type="ARBA" id="ARBA00022737"/>
    </source>
</evidence>
<evidence type="ECO:0000259" key="5">
    <source>
        <dbReference type="PROSITE" id="PS50009"/>
    </source>
</evidence>
<name>A0A2P4T8K4_BAMTH</name>
<dbReference type="FunFam" id="1.10.840.10:FF:000032">
    <property type="entry name" value="Uncharacterized protein"/>
    <property type="match status" value="1"/>
</dbReference>
<dbReference type="GO" id="GO:0032045">
    <property type="term" value="C:guanyl-nucleotide exchange factor complex"/>
    <property type="evidence" value="ECO:0007669"/>
    <property type="project" value="TreeGrafter"/>
</dbReference>
<dbReference type="InterPro" id="IPR023578">
    <property type="entry name" value="Ras_GEF_dom_sf"/>
</dbReference>
<protein>
    <recommendedName>
        <fullName evidence="10">Protein very KIND</fullName>
    </recommendedName>
</protein>
<feature type="domain" description="Ras-GEF" evidence="5">
    <location>
        <begin position="857"/>
        <end position="1087"/>
    </location>
</feature>
<feature type="domain" description="N-terminal Ras-GEF" evidence="6">
    <location>
        <begin position="689"/>
        <end position="814"/>
    </location>
</feature>
<dbReference type="PROSITE" id="PS51377">
    <property type="entry name" value="KIND"/>
    <property type="match status" value="1"/>
</dbReference>
<evidence type="ECO:0008006" key="10">
    <source>
        <dbReference type="Google" id="ProtNLM"/>
    </source>
</evidence>
<dbReference type="Pfam" id="PF00618">
    <property type="entry name" value="RasGEF_N"/>
    <property type="match status" value="1"/>
</dbReference>
<dbReference type="PANTHER" id="PTHR21560">
    <property type="entry name" value="VERY KIND PROTEIN"/>
    <property type="match status" value="1"/>
</dbReference>
<evidence type="ECO:0000313" key="8">
    <source>
        <dbReference type="EMBL" id="POI32677.1"/>
    </source>
</evidence>
<dbReference type="Gene3D" id="1.10.840.10">
    <property type="entry name" value="Ras guanine-nucleotide exchange factors catalytic domain"/>
    <property type="match status" value="1"/>
</dbReference>
<dbReference type="SMART" id="SM00750">
    <property type="entry name" value="KIND"/>
    <property type="match status" value="1"/>
</dbReference>
<dbReference type="GO" id="GO:0007264">
    <property type="term" value="P:small GTPase-mediated signal transduction"/>
    <property type="evidence" value="ECO:0007669"/>
    <property type="project" value="InterPro"/>
</dbReference>
<dbReference type="PANTHER" id="PTHR21560:SF0">
    <property type="entry name" value="KINASE NON-CATALYTIC C-LOBE DOMAIN-CONTAINING PROTEIN 1"/>
    <property type="match status" value="1"/>
</dbReference>
<keyword evidence="1 3" id="KW-0344">Guanine-nucleotide releasing factor</keyword>
<dbReference type="GO" id="GO:0048814">
    <property type="term" value="P:regulation of dendrite morphogenesis"/>
    <property type="evidence" value="ECO:0007669"/>
    <property type="project" value="TreeGrafter"/>
</dbReference>
<evidence type="ECO:0000313" key="9">
    <source>
        <dbReference type="Proteomes" id="UP000237246"/>
    </source>
</evidence>
<keyword evidence="2" id="KW-0677">Repeat</keyword>
<feature type="region of interest" description="Disordered" evidence="4">
    <location>
        <begin position="818"/>
        <end position="838"/>
    </location>
</feature>
<dbReference type="FunFam" id="1.20.870.10:FF:000014">
    <property type="entry name" value="Kinase non-catalytic C-lobe domain-containing 1"/>
    <property type="match status" value="1"/>
</dbReference>
<dbReference type="Gene3D" id="1.10.510.10">
    <property type="entry name" value="Transferase(Phosphotransferase) domain 1"/>
    <property type="match status" value="1"/>
</dbReference>
<gene>
    <name evidence="8" type="ORF">CIB84_003571</name>
</gene>
<dbReference type="Proteomes" id="UP000237246">
    <property type="component" value="Unassembled WGS sequence"/>
</dbReference>
<comment type="caution">
    <text evidence="8">The sequence shown here is derived from an EMBL/GenBank/DDBJ whole genome shotgun (WGS) entry which is preliminary data.</text>
</comment>
<dbReference type="Pfam" id="PF00617">
    <property type="entry name" value="RasGEF"/>
    <property type="match status" value="1"/>
</dbReference>
<dbReference type="Gene3D" id="1.20.870.10">
    <property type="entry name" value="Son of sevenless (SoS) protein Chain: S domain 1"/>
    <property type="match status" value="1"/>
</dbReference>
<dbReference type="GO" id="GO:0030425">
    <property type="term" value="C:dendrite"/>
    <property type="evidence" value="ECO:0007669"/>
    <property type="project" value="TreeGrafter"/>
</dbReference>
<evidence type="ECO:0000259" key="6">
    <source>
        <dbReference type="PROSITE" id="PS50212"/>
    </source>
</evidence>
<dbReference type="InterPro" id="IPR011019">
    <property type="entry name" value="KIND_dom"/>
</dbReference>
<sequence>GSRNIDGIFKWISLKLLLSWYGKPLKDHELWALCHECLRTLHTCTDYPVILCLDTVLLDCHGRVLFTAPKADESCDIIYLAPEIEEEDVDTEKAVEEDVSSSPDNVAFEIEKERLEMNSSESSLGFMPITSESKLIAVKGPVPCHISLNCGKTALPVAFTSPATHFKPIILQQNANITKEVHTPPAEKFKEKLRKEKRINRNKSGYVEGSKNCGIKDTDVVETASETPECHLQVPGHQFQMSSEKEKSGAVFTSDSSCILQERKILSEVPSSSLTSLISPNSLHINNIILKQNSEKRVLTFVPVHLAVSEQIPNKPLHSRVASDCSHSLPALLSSAIASYKLGMQTENDSSLLRVQNCKTINTQNAFEKNNQVVQTNCQDIEGATNMDSIFSEQGLTHCTSVDGEASCVFDGEVLSQQSRKNDTLLQEVVHLIQEEFAFDGYLENGVEVFDMGNFILALKEIKFGTFSDKICEKFCDLYWDEKLLENLYQVVNGERASPLCITEADDSKCGSVFQDLKKSDNFLASSDHTEDNFKKESWLQNTIPIEKDGQCLQSNGYHTGPDFAEENAEPEEEAVIKTAESSYLVPPNPPDFHGCSPGWSSAFYGAECFDSEVHSYMKNLGKQKSNESPSMDAKKVIMYAEQWGVESSILPTIIHNGRTDTMDVAPTDESSVLVYYNTEKHKCNNQNGIRVLQAGTPLGLMAYLYSRNAFLEGYVQQFLYTFRYFCTQEEFLQFILDRISSTLSSASLDPSSSLTKICNRSFYILQAWIEDCYDVDFATNANLLCTLKEFISSKIAPLNGYGELLLSLLEDASARKSGSSQQCSSMEKGEEEEEEDRKTLHSICKKLSEDMFRKNFNWKLSKGMGPIAHYQRERLYTISSVLPKPCYSSFTEEFPVSFAKADEVGPYLLTEYSVQQLCCQLTLLQQLQVSLLSKFLLIAKSCYEQRNFATAMQILAGLENLIVRQLPAWKILPAKVAEIMEELKAVEVFLKSDSLCLMEGERFKTLPTIPSAHVLAMHVQQLEIGGFTMTNGAHKWTKLRNIAKVVSQVHAFQENPYTFTPDYKLQSYLRQRITRFKDADISALAADNCANFHHIPAEKHSRKIQDTLRRMKATFQ</sequence>
<dbReference type="InterPro" id="IPR001895">
    <property type="entry name" value="RASGEF_cat_dom"/>
</dbReference>
<dbReference type="OrthoDB" id="10254377at2759"/>